<dbReference type="InterPro" id="IPR043519">
    <property type="entry name" value="NT_sf"/>
</dbReference>
<proteinExistence type="predicted"/>
<dbReference type="EMBL" id="KJ406702">
    <property type="protein sequence ID" value="AIS92036.1"/>
    <property type="molecule type" value="Genomic_DNA"/>
</dbReference>
<dbReference type="SUPFAM" id="SSF81301">
    <property type="entry name" value="Nucleotidyltransferase"/>
    <property type="match status" value="1"/>
</dbReference>
<sequence>MVYIVIDTGSRAKGYAVESSDFDFKVYTKCSREQFELYIQDKQILKNTHKRVELCNVIKTETSHQLCDVVYIDLYVGMIGIVTGKNPELGVFVKEHDVKNEEDDTVNTPLYEFIKQLTHLSMCAITTTMMKYAILRTNKNLLQLMFNYVYVEYYLKHGKAPSSTRILDIVHEMNDTPETLYVDMYAKLMKRETCDAQDVIFFEQWKSDILQRLKCTCNAHQQAVLRHNVVMYALNLQKSEIKPCVCCVNNYIFPKYNTN</sequence>
<dbReference type="EMBL" id="KX859080">
    <property type="protein sequence ID" value="ARX71505.1"/>
    <property type="molecule type" value="Genomic_DNA"/>
</dbReference>
<reference evidence="2" key="3">
    <citation type="submission" date="2016-09" db="EMBL/GenBank/DDBJ databases">
        <title>Genome-wide Diversity of Wild Populations of Erinnyis ello granulovirus (ErelGV).</title>
        <authorList>
            <person name="Brito A.F."/>
            <person name="Melo F.L."/>
            <person name="Ardisson-Araujo D.M.P."/>
            <person name="Sihler W."/>
            <person name="Souza M.L."/>
            <person name="Ribeiro B.M."/>
        </authorList>
    </citation>
    <scope>NUCLEOTIDE SEQUENCE</scope>
    <source>
        <strain evidence="5">ErelGV-00</strain>
        <strain evidence="2">ErelGV-94</strain>
        <strain evidence="3">ErelGV-98</strain>
        <strain evidence="4">ErelGV-99</strain>
        <strain evidence="6">ErelGV-AC</strain>
        <strain evidence="7">ErelGV-PA</strain>
    </source>
</reference>
<keyword evidence="8" id="KW-1185">Reference proteome</keyword>
<accession>A0A097DAJ0</accession>
<evidence type="ECO:0000313" key="5">
    <source>
        <dbReference type="EMBL" id="ARX71765.1"/>
    </source>
</evidence>
<dbReference type="OrthoDB" id="9432at10239"/>
<evidence type="ECO:0000313" key="3">
    <source>
        <dbReference type="EMBL" id="ARX71505.1"/>
    </source>
</evidence>
<protein>
    <submittedName>
        <fullName evidence="1 2">HE65</fullName>
    </submittedName>
</protein>
<dbReference type="EMBL" id="KX859083">
    <property type="protein sequence ID" value="ARX71895.1"/>
    <property type="molecule type" value="Genomic_DNA"/>
</dbReference>
<name>A0A097DAJ0_9BBAC</name>
<dbReference type="CDD" id="cd05403">
    <property type="entry name" value="NT_KNTase_like"/>
    <property type="match status" value="1"/>
</dbReference>
<evidence type="ECO:0000313" key="1">
    <source>
        <dbReference type="EMBL" id="AIS92036.1"/>
    </source>
</evidence>
<organism evidence="1 8">
    <name type="scientific">Erinnyis ello granulovirus</name>
    <dbReference type="NCBI Taxonomy" id="307444"/>
    <lineage>
        <taxon>Viruses</taxon>
        <taxon>Viruses incertae sedis</taxon>
        <taxon>Naldaviricetes</taxon>
        <taxon>Lefavirales</taxon>
        <taxon>Baculoviridae</taxon>
        <taxon>Betabaculovirus</taxon>
        <taxon>Betabaculovirus erellonis</taxon>
    </lineage>
</organism>
<dbReference type="RefSeq" id="YP_009091875.1">
    <property type="nucleotide sequence ID" value="NC_025257.1"/>
</dbReference>
<dbReference type="EMBL" id="KX859084">
    <property type="protein sequence ID" value="ARX72025.1"/>
    <property type="molecule type" value="Genomic_DNA"/>
</dbReference>
<evidence type="ECO:0000313" key="8">
    <source>
        <dbReference type="Proteomes" id="UP000201628"/>
    </source>
</evidence>
<gene>
    <name evidence="2" type="ORF">EREL_036</name>
</gene>
<evidence type="ECO:0000313" key="4">
    <source>
        <dbReference type="EMBL" id="ARX71635.1"/>
    </source>
</evidence>
<reference evidence="1 8" key="1">
    <citation type="journal article" date="2014" name="BMC Genomics">
        <title>Genome sequence of Erinnyis ello granulovirus (ErelGV), a natural cassava hornworm pesticide and the first sequenced sphingid-infecting betabaculovirus.</title>
        <authorList>
            <person name="Ardisson-Araujo D.M."/>
            <person name="de Melo F.L."/>
            <person name="Andrade M.D."/>
            <person name="Sihler W."/>
            <person name="Bao S.N."/>
            <person name="Ribeiro B.M."/>
            <person name="de Souza M.L."/>
        </authorList>
    </citation>
    <scope>NUCLEOTIDE SEQUENCE [LARGE SCALE GENOMIC DNA]</scope>
    <source>
        <strain evidence="1">S86</strain>
    </source>
</reference>
<evidence type="ECO:0000313" key="2">
    <source>
        <dbReference type="EMBL" id="ARX71375.1"/>
    </source>
</evidence>
<dbReference type="EMBL" id="KX859081">
    <property type="protein sequence ID" value="ARX71635.1"/>
    <property type="molecule type" value="Genomic_DNA"/>
</dbReference>
<dbReference type="KEGG" id="vg:20712792"/>
<evidence type="ECO:0000313" key="7">
    <source>
        <dbReference type="EMBL" id="ARX72025.1"/>
    </source>
</evidence>
<dbReference type="EMBL" id="KX859079">
    <property type="protein sequence ID" value="ARX71375.1"/>
    <property type="molecule type" value="Genomic_DNA"/>
</dbReference>
<dbReference type="EMBL" id="KX859082">
    <property type="protein sequence ID" value="ARX71765.1"/>
    <property type="molecule type" value="Genomic_DNA"/>
</dbReference>
<evidence type="ECO:0000313" key="6">
    <source>
        <dbReference type="EMBL" id="ARX71895.1"/>
    </source>
</evidence>
<reference evidence="1" key="2">
    <citation type="submission" date="2014-02" db="EMBL/GenBank/DDBJ databases">
        <authorList>
            <person name="Ardisson-Araujo D.M.P."/>
            <person name="Melo F.L."/>
            <person name="Andrade M.S."/>
            <person name="Sihler W."/>
            <person name="Bao S.N."/>
            <person name="Ribeiro B.M."/>
            <person name="Souza M.L."/>
        </authorList>
    </citation>
    <scope>NUCLEOTIDE SEQUENCE</scope>
    <source>
        <strain evidence="1">S86</strain>
    </source>
</reference>
<dbReference type="Proteomes" id="UP000201628">
    <property type="component" value="Segment"/>
</dbReference>